<keyword evidence="1" id="KW-0732">Signal</keyword>
<accession>A0A8I1MAL2</accession>
<organism evidence="2 3">
    <name type="scientific">Thalassospira povalilytica</name>
    <dbReference type="NCBI Taxonomy" id="732237"/>
    <lineage>
        <taxon>Bacteria</taxon>
        <taxon>Pseudomonadati</taxon>
        <taxon>Pseudomonadota</taxon>
        <taxon>Alphaproteobacteria</taxon>
        <taxon>Rhodospirillales</taxon>
        <taxon>Thalassospiraceae</taxon>
        <taxon>Thalassospira</taxon>
    </lineage>
</organism>
<feature type="signal peptide" evidence="1">
    <location>
        <begin position="1"/>
        <end position="32"/>
    </location>
</feature>
<dbReference type="RefSeq" id="WP_206927966.1">
    <property type="nucleotide sequence ID" value="NZ_JAEKJW010000003.1"/>
</dbReference>
<name>A0A8I1MAL2_9PROT</name>
<dbReference type="Proteomes" id="UP000664405">
    <property type="component" value="Unassembled WGS sequence"/>
</dbReference>
<dbReference type="AlphaFoldDB" id="A0A8I1MAL2"/>
<dbReference type="EMBL" id="JAEKJW010000003">
    <property type="protein sequence ID" value="MBN8197895.1"/>
    <property type="molecule type" value="Genomic_DNA"/>
</dbReference>
<dbReference type="SMART" id="SM00706">
    <property type="entry name" value="TECPR"/>
    <property type="match status" value="6"/>
</dbReference>
<dbReference type="InterPro" id="IPR009030">
    <property type="entry name" value="Growth_fac_rcpt_cys_sf"/>
</dbReference>
<reference evidence="2" key="1">
    <citation type="submission" date="2020-12" db="EMBL/GenBank/DDBJ databases">
        <title>Oil enriched cultivation method for isolating marine PHA-producing bacteria.</title>
        <authorList>
            <person name="Zheng W."/>
            <person name="Yu S."/>
            <person name="Huang Y."/>
        </authorList>
    </citation>
    <scope>NUCLEOTIDE SEQUENCE</scope>
    <source>
        <strain evidence="2">SY-2-3</strain>
    </source>
</reference>
<dbReference type="SUPFAM" id="SSF57184">
    <property type="entry name" value="Growth factor receptor domain"/>
    <property type="match status" value="1"/>
</dbReference>
<dbReference type="Pfam" id="PF19193">
    <property type="entry name" value="Tectonin"/>
    <property type="match status" value="1"/>
</dbReference>
<dbReference type="PANTHER" id="PTHR46967">
    <property type="entry name" value="INSULIN-LIKE GROWTH FACTOR BINDING PROTEIN,N-TERMINAL"/>
    <property type="match status" value="1"/>
</dbReference>
<gene>
    <name evidence="2" type="ORF">JF547_15620</name>
</gene>
<evidence type="ECO:0000313" key="3">
    <source>
        <dbReference type="Proteomes" id="UP000664405"/>
    </source>
</evidence>
<evidence type="ECO:0000256" key="1">
    <source>
        <dbReference type="SAM" id="SignalP"/>
    </source>
</evidence>
<evidence type="ECO:0000313" key="2">
    <source>
        <dbReference type="EMBL" id="MBN8197895.1"/>
    </source>
</evidence>
<comment type="caution">
    <text evidence="2">The sequence shown here is derived from an EMBL/GenBank/DDBJ whole genome shotgun (WGS) entry which is preliminary data.</text>
</comment>
<dbReference type="InterPro" id="IPR006624">
    <property type="entry name" value="Beta-propeller_rpt_TECPR"/>
</dbReference>
<feature type="chain" id="PRO_5034552198" evidence="1">
    <location>
        <begin position="33"/>
        <end position="838"/>
    </location>
</feature>
<dbReference type="PANTHER" id="PTHR46967:SF2">
    <property type="entry name" value="SUSHI, VON WILLEBRAND FACTOR TYPE A, EGF AND PENTRAXIN DOMAIN-CONTAINING PROTEIN 1-LIKE"/>
    <property type="match status" value="1"/>
</dbReference>
<sequence length="838" mass="89979">MESCFKSGHIVWRALLLVTVFAASILASSSNAAAQQTQAAFTEPGYPICGALNLRTNKLLGPCSFSSATKTGKAVGECPRGSFFDIGTWSCFSCPAGYNRTGFAVDTPMACSKQVSAQYKPATRVGPHRSCPSGSFRDPRNGGECWSCPAGFGRTWSAVDAWDACGKAGQTARRAEFISRVCPDGTITDLNGSCYTCPEGFRRTAAAVTAGNACFRNESLMPAEKTAALTCKPGEHFDFIDGGTCWSCPEDAVRSVYDVRTDKACEYTTMRWVSAKRTPNGLFALPGAPEIAAQVIKTRTGIDAMIAKFISENKLSKAEGEEFATDSWIVINNAPENSPILKAVVFEHIFNAIKNGAKTKADRDLLNYLAVYVQQSRQFLANEMRDVWESWKRGRAAWKTQFGSTRANTHDTGVAPPKIQTMVADAMHLAPAGIMALTYVGGYGGALASKTVAHIAHKVGHVIYSANKVLAQGASSLAKAAVSPITGMGPLAAPLASLAVSSVIFSMATDIALEQNKQDAIVNDALIVAQRPVNLSRLIMTEEGRIEIANNWAMMTQEPIKPNTALWARLMPSETSTTESRVVLDGEKVIVGAPDIPVIPMAQINAITPTTTAGANASDGWESVSGKATDIAIGTDGTAYVISPTKANRSGYQIYKRESAANKWTKLPGAGYRIAVSDTTAWVINLRGQIYSQSGSNWQHVSGPQAKDIGASAKGVWIVDFKGKIHKREGNGWKNVPGIASRIDIDQDGRPWAVDEKGSIWVHSNNLQWQRLPGQGIDVAVDLPGKATVIDKSGNIFVYDGTKRNWVATSREEDAQAIGAGGGQVWRVTKNNDIYRLR</sequence>
<protein>
    <submittedName>
        <fullName evidence="2">Uncharacterized protein</fullName>
    </submittedName>
</protein>
<proteinExistence type="predicted"/>